<reference evidence="2 3" key="1">
    <citation type="submission" date="2019-05" db="EMBL/GenBank/DDBJ databases">
        <title>Another draft genome of Portunus trituberculatus and its Hox gene families provides insights of decapod evolution.</title>
        <authorList>
            <person name="Jeong J.-H."/>
            <person name="Song I."/>
            <person name="Kim S."/>
            <person name="Choi T."/>
            <person name="Kim D."/>
            <person name="Ryu S."/>
            <person name="Kim W."/>
        </authorList>
    </citation>
    <scope>NUCLEOTIDE SEQUENCE [LARGE SCALE GENOMIC DNA]</scope>
    <source>
        <tissue evidence="2">Muscle</tissue>
    </source>
</reference>
<evidence type="ECO:0000313" key="3">
    <source>
        <dbReference type="Proteomes" id="UP000324222"/>
    </source>
</evidence>
<keyword evidence="3" id="KW-1185">Reference proteome</keyword>
<organism evidence="2 3">
    <name type="scientific">Portunus trituberculatus</name>
    <name type="common">Swimming crab</name>
    <name type="synonym">Neptunus trituberculatus</name>
    <dbReference type="NCBI Taxonomy" id="210409"/>
    <lineage>
        <taxon>Eukaryota</taxon>
        <taxon>Metazoa</taxon>
        <taxon>Ecdysozoa</taxon>
        <taxon>Arthropoda</taxon>
        <taxon>Crustacea</taxon>
        <taxon>Multicrustacea</taxon>
        <taxon>Malacostraca</taxon>
        <taxon>Eumalacostraca</taxon>
        <taxon>Eucarida</taxon>
        <taxon>Decapoda</taxon>
        <taxon>Pleocyemata</taxon>
        <taxon>Brachyura</taxon>
        <taxon>Eubrachyura</taxon>
        <taxon>Portunoidea</taxon>
        <taxon>Portunidae</taxon>
        <taxon>Portuninae</taxon>
        <taxon>Portunus</taxon>
    </lineage>
</organism>
<protein>
    <submittedName>
        <fullName evidence="2">Uncharacterized protein</fullName>
    </submittedName>
</protein>
<gene>
    <name evidence="2" type="ORF">E2C01_040234</name>
</gene>
<evidence type="ECO:0000256" key="1">
    <source>
        <dbReference type="SAM" id="MobiDB-lite"/>
    </source>
</evidence>
<dbReference type="Proteomes" id="UP000324222">
    <property type="component" value="Unassembled WGS sequence"/>
</dbReference>
<evidence type="ECO:0000313" key="2">
    <source>
        <dbReference type="EMBL" id="MPC46514.1"/>
    </source>
</evidence>
<feature type="region of interest" description="Disordered" evidence="1">
    <location>
        <begin position="42"/>
        <end position="119"/>
    </location>
</feature>
<dbReference type="EMBL" id="VSRR010007248">
    <property type="protein sequence ID" value="MPC46514.1"/>
    <property type="molecule type" value="Genomic_DNA"/>
</dbReference>
<accession>A0A5B7FQ72</accession>
<comment type="caution">
    <text evidence="2">The sequence shown here is derived from an EMBL/GenBank/DDBJ whole genome shotgun (WGS) entry which is preliminary data.</text>
</comment>
<dbReference type="AlphaFoldDB" id="A0A5B7FQ72"/>
<proteinExistence type="predicted"/>
<feature type="compositionally biased region" description="Low complexity" evidence="1">
    <location>
        <begin position="46"/>
        <end position="63"/>
    </location>
</feature>
<name>A0A5B7FQ72_PORTR</name>
<sequence length="119" mass="12633">MQENVILMTTAAQVTTREGDASEPLFTTTCVDGYGYGSQGYGSGQQYGASSTSQNSSANNSWGQGQGGWSGSGQQQWGGSYSKQSWGGSGYSSSSGQRRVQKKADLPRSHRFTNTLVKQ</sequence>
<feature type="compositionally biased region" description="Low complexity" evidence="1">
    <location>
        <begin position="72"/>
        <end position="97"/>
    </location>
</feature>